<dbReference type="Pfam" id="PF00144">
    <property type="entry name" value="Beta-lactamase"/>
    <property type="match status" value="1"/>
</dbReference>
<keyword evidence="2" id="KW-0472">Membrane</keyword>
<dbReference type="Proteomes" id="UP001326613">
    <property type="component" value="Chromosome"/>
</dbReference>
<comment type="subcellular location">
    <subcellularLocation>
        <location evidence="1">Membrane</location>
    </subcellularLocation>
</comment>
<evidence type="ECO:0000313" key="5">
    <source>
        <dbReference type="Proteomes" id="UP001326613"/>
    </source>
</evidence>
<dbReference type="InterPro" id="IPR050491">
    <property type="entry name" value="AmpC-like"/>
</dbReference>
<accession>A0ABZ0UWE3</accession>
<dbReference type="EMBL" id="CP112932">
    <property type="protein sequence ID" value="WPY00937.1"/>
    <property type="molecule type" value="Genomic_DNA"/>
</dbReference>
<feature type="domain" description="Beta-lactamase-related" evidence="3">
    <location>
        <begin position="86"/>
        <end position="380"/>
    </location>
</feature>
<evidence type="ECO:0000313" key="4">
    <source>
        <dbReference type="EMBL" id="WPY00937.1"/>
    </source>
</evidence>
<dbReference type="PANTHER" id="PTHR46825">
    <property type="entry name" value="D-ALANYL-D-ALANINE-CARBOXYPEPTIDASE/ENDOPEPTIDASE AMPH"/>
    <property type="match status" value="1"/>
</dbReference>
<keyword evidence="5" id="KW-1185">Reference proteome</keyword>
<dbReference type="InterPro" id="IPR012338">
    <property type="entry name" value="Beta-lactam/transpept-like"/>
</dbReference>
<dbReference type="SUPFAM" id="SSF56601">
    <property type="entry name" value="beta-lactamase/transpeptidase-like"/>
    <property type="match status" value="1"/>
</dbReference>
<dbReference type="Gene3D" id="3.40.710.10">
    <property type="entry name" value="DD-peptidase/beta-lactamase superfamily"/>
    <property type="match status" value="1"/>
</dbReference>
<gene>
    <name evidence="4" type="ORF">Trichorick_00827</name>
</gene>
<organism evidence="4 5">
    <name type="scientific">Candidatus Trichorickettsia mobilis</name>
    <dbReference type="NCBI Taxonomy" id="1346319"/>
    <lineage>
        <taxon>Bacteria</taxon>
        <taxon>Pseudomonadati</taxon>
        <taxon>Pseudomonadota</taxon>
        <taxon>Alphaproteobacteria</taxon>
        <taxon>Rickettsiales</taxon>
        <taxon>Rickettsiaceae</taxon>
        <taxon>Rickettsieae</taxon>
        <taxon>Candidatus Trichorickettsia</taxon>
    </lineage>
</organism>
<name>A0ABZ0UWE3_9RICK</name>
<sequence>MRSLYFSRPLLQTLFLWLKFTHTLRSILIPIIIALNITVASASSIQTTIKLTTKKYLATRFLNATFMFANNDGVLDIGAKGIFDLNGTQLKANEKMPIASGTKPITAAAILRLYDQGKLDIQDPISKYLDQKSDVWITKMPDWADDVSIHHLLTHTSGIAEYYMNAPININMSLQDINKSIVSFAASKALAFNPGDQYLYSNTNYIILGMVIEKVSGKRLAQFFNDEFFKPLKMKASYLPSLEESILIQQSNPNRSLYPVRYVAIPTGGKPKLELAKFEYMFVPYADGGVFSNTRDIITWYKALHQGQVLSDKSYKMMITKYLPVPSRSGRKNYTGYGVFISEFTNGDTLIHHSGSKSGISEAGFIPEQNLYFAILGNVSMESREKISNTIDLDKPENQLDIIYFREAVLTAVEGN</sequence>
<dbReference type="PANTHER" id="PTHR46825:SF11">
    <property type="entry name" value="PENICILLIN-BINDING PROTEIN 4"/>
    <property type="match status" value="1"/>
</dbReference>
<proteinExistence type="predicted"/>
<evidence type="ECO:0000259" key="3">
    <source>
        <dbReference type="Pfam" id="PF00144"/>
    </source>
</evidence>
<protein>
    <submittedName>
        <fullName evidence="4">Penicillin-binding protein</fullName>
    </submittedName>
</protein>
<dbReference type="InterPro" id="IPR001466">
    <property type="entry name" value="Beta-lactam-related"/>
</dbReference>
<evidence type="ECO:0000256" key="2">
    <source>
        <dbReference type="ARBA" id="ARBA00023136"/>
    </source>
</evidence>
<evidence type="ECO:0000256" key="1">
    <source>
        <dbReference type="ARBA" id="ARBA00004370"/>
    </source>
</evidence>
<reference evidence="4 5" key="1">
    <citation type="submission" date="2022-10" db="EMBL/GenBank/DDBJ databases">
        <title>Host association and intracellularity evolved multiple times independently in the Rickettsiales.</title>
        <authorList>
            <person name="Castelli M."/>
            <person name="Nardi T."/>
            <person name="Gammuto L."/>
            <person name="Bellinzona G."/>
            <person name="Sabaneyeva E."/>
            <person name="Potekhin A."/>
            <person name="Serra V."/>
            <person name="Petroni G."/>
            <person name="Sassera D."/>
        </authorList>
    </citation>
    <scope>NUCLEOTIDE SEQUENCE [LARGE SCALE GENOMIC DNA]</scope>
    <source>
        <strain evidence="4 5">Kr 154-4</strain>
    </source>
</reference>
<dbReference type="RefSeq" id="WP_323737760.1">
    <property type="nucleotide sequence ID" value="NZ_CP112932.1"/>
</dbReference>